<dbReference type="SUPFAM" id="SSF54373">
    <property type="entry name" value="FAD-linked reductases, C-terminal domain"/>
    <property type="match status" value="1"/>
</dbReference>
<accession>A0A2S8G9A4</accession>
<gene>
    <name evidence="3" type="ORF">C5Y98_05540</name>
</gene>
<dbReference type="Pfam" id="PF01266">
    <property type="entry name" value="DAO"/>
    <property type="match status" value="1"/>
</dbReference>
<evidence type="ECO:0000313" key="3">
    <source>
        <dbReference type="EMBL" id="PQO40684.1"/>
    </source>
</evidence>
<dbReference type="EMBL" id="PUIB01000008">
    <property type="protein sequence ID" value="PQO40684.1"/>
    <property type="molecule type" value="Genomic_DNA"/>
</dbReference>
<dbReference type="InterPro" id="IPR036188">
    <property type="entry name" value="FAD/NAD-bd_sf"/>
</dbReference>
<dbReference type="SUPFAM" id="SSF51905">
    <property type="entry name" value="FAD/NAD(P)-binding domain"/>
    <property type="match status" value="1"/>
</dbReference>
<dbReference type="AlphaFoldDB" id="A0A2S8G9A4"/>
<dbReference type="PROSITE" id="PS51257">
    <property type="entry name" value="PROKAR_LIPOPROTEIN"/>
    <property type="match status" value="1"/>
</dbReference>
<sequence>MITTSKPDNVIVVGGGIVGIACAHYLAKLGLAVTVIDRGTIAGGCSHGNCGYICPSHVLPLTEPEALRAAFKSLFQPNAPFRVKPRFSPALWNWMWQFARRCNHAQMLRAGIGLKAILDSSMHEYHQLIAQEALDCEWQTRGLLYVLQSERGMESFAENDHFLQQHFGVAARRIEGKDLSNFDPALKPNLAGAFHYEGDTSVRPDRLNRQWAARLQEHGVKFVENCSLLGIEKENGRITSIQTTEGKRIVDRVVIATGAWSTQLESMLGCRIPIEPGKGYSVTMSRPQPCPSHPMLFPEHKVGVSPFEGGYRLGSMMEFSGYDTSIPPRRIEQLRRSAEPYLVSPSTAETQQTWYGWRPMTWDSLPIIGPVPRLQNAFLATGHNMLGVSMATATGKLIAEMIAAAPTHIDAEPYSPQRFAS</sequence>
<dbReference type="GO" id="GO:0005737">
    <property type="term" value="C:cytoplasm"/>
    <property type="evidence" value="ECO:0007669"/>
    <property type="project" value="TreeGrafter"/>
</dbReference>
<organism evidence="3 4">
    <name type="scientific">Blastopirellula marina</name>
    <dbReference type="NCBI Taxonomy" id="124"/>
    <lineage>
        <taxon>Bacteria</taxon>
        <taxon>Pseudomonadati</taxon>
        <taxon>Planctomycetota</taxon>
        <taxon>Planctomycetia</taxon>
        <taxon>Pirellulales</taxon>
        <taxon>Pirellulaceae</taxon>
        <taxon>Blastopirellula</taxon>
    </lineage>
</organism>
<dbReference type="PANTHER" id="PTHR13847">
    <property type="entry name" value="SARCOSINE DEHYDROGENASE-RELATED"/>
    <property type="match status" value="1"/>
</dbReference>
<dbReference type="Gene3D" id="3.30.9.10">
    <property type="entry name" value="D-Amino Acid Oxidase, subunit A, domain 2"/>
    <property type="match status" value="1"/>
</dbReference>
<evidence type="ECO:0000259" key="2">
    <source>
        <dbReference type="Pfam" id="PF01266"/>
    </source>
</evidence>
<protein>
    <submittedName>
        <fullName evidence="3">Amino acid dehydrogenase</fullName>
    </submittedName>
</protein>
<dbReference type="InterPro" id="IPR006076">
    <property type="entry name" value="FAD-dep_OxRdtase"/>
</dbReference>
<evidence type="ECO:0000313" key="4">
    <source>
        <dbReference type="Proteomes" id="UP000239388"/>
    </source>
</evidence>
<dbReference type="OrthoDB" id="9794226at2"/>
<name>A0A2S8G9A4_9BACT</name>
<reference evidence="3 4" key="1">
    <citation type="submission" date="2018-02" db="EMBL/GenBank/DDBJ databases">
        <title>Comparative genomes isolates from brazilian mangrove.</title>
        <authorList>
            <person name="Araujo J.E."/>
            <person name="Taketani R.G."/>
            <person name="Silva M.C.P."/>
            <person name="Loureco M.V."/>
            <person name="Andreote F.D."/>
        </authorList>
    </citation>
    <scope>NUCLEOTIDE SEQUENCE [LARGE SCALE GENOMIC DNA]</scope>
    <source>
        <strain evidence="3 4">NAP PRIS-MGV</strain>
    </source>
</reference>
<evidence type="ECO:0000256" key="1">
    <source>
        <dbReference type="ARBA" id="ARBA00023002"/>
    </source>
</evidence>
<feature type="domain" description="FAD dependent oxidoreductase" evidence="2">
    <location>
        <begin position="10"/>
        <end position="401"/>
    </location>
</feature>
<dbReference type="RefSeq" id="WP_105352360.1">
    <property type="nucleotide sequence ID" value="NZ_PUIB01000008.1"/>
</dbReference>
<keyword evidence="1" id="KW-0560">Oxidoreductase</keyword>
<dbReference type="Gene3D" id="3.50.50.60">
    <property type="entry name" value="FAD/NAD(P)-binding domain"/>
    <property type="match status" value="2"/>
</dbReference>
<proteinExistence type="predicted"/>
<dbReference type="PANTHER" id="PTHR13847:SF289">
    <property type="entry name" value="GLYCINE OXIDASE"/>
    <property type="match status" value="1"/>
</dbReference>
<dbReference type="Proteomes" id="UP000239388">
    <property type="component" value="Unassembled WGS sequence"/>
</dbReference>
<comment type="caution">
    <text evidence="3">The sequence shown here is derived from an EMBL/GenBank/DDBJ whole genome shotgun (WGS) entry which is preliminary data.</text>
</comment>
<dbReference type="GO" id="GO:0016491">
    <property type="term" value="F:oxidoreductase activity"/>
    <property type="evidence" value="ECO:0007669"/>
    <property type="project" value="UniProtKB-KW"/>
</dbReference>